<dbReference type="PANTHER" id="PTHR30161">
    <property type="entry name" value="FLAGELLAR EXPORT PROTEIN, MEMBRANE FLHA SUBUNIT-RELATED"/>
    <property type="match status" value="1"/>
</dbReference>
<keyword evidence="11" id="KW-1185">Reference proteome</keyword>
<dbReference type="GO" id="GO:0005886">
    <property type="term" value="C:plasma membrane"/>
    <property type="evidence" value="ECO:0007669"/>
    <property type="project" value="UniProtKB-SubCell"/>
</dbReference>
<dbReference type="Gene3D" id="3.40.30.60">
    <property type="entry name" value="FHIPEP family, domain 1"/>
    <property type="match status" value="1"/>
</dbReference>
<proteinExistence type="inferred from homology"/>
<dbReference type="Gene3D" id="3.40.50.12790">
    <property type="entry name" value="FHIPEP family, domain 4"/>
    <property type="match status" value="1"/>
</dbReference>
<dbReference type="OrthoDB" id="9759185at2"/>
<feature type="transmembrane region" description="Helical" evidence="9">
    <location>
        <begin position="203"/>
        <end position="223"/>
    </location>
</feature>
<keyword evidence="8 9" id="KW-0472">Membrane</keyword>
<sequence>MNHHLRNLNSYLAPSGERAEMVMATIVIAVVITLIMPLPPTLLDVLIATNISVSAFLTVFALQLRDVLQLTTFPSLLLLTTLFRLSLSVASTRLILLDAHAGHIIEAFGQVTVGGNLVVGIVIFLILTVVQFLVITKGSERVAEVGARFTLDGMPGKQMAIDMELRANTITAEQARTRRAKVVQESQFFGAMDGAMKFVKGDALAGIIIMLTNMIGGLGIGVLQRGMTASDALRLYTILTVGDGLVAQLPALLTSLTAGLIVTRVSNASEAGPLNIGREILSQIMTTPRAWIAAGGAMCVFGMIPGMPLPIFMTLAAGATGTGIYRIKKSRRETTASEEQEKAIVANRKDFDIVQHYVLQFGSNVNDVAQCRQILNAMRAIRNKLVAKYGMFLPTVETGDSVVLAPFDFQFSIDEIPVFKMTFDNGKFAAHCDRGVLASHGIAEFVEEKVEFSDRHVYWITADDKKRLEGDGIRCMSYTDMFLQRVETIFYRTAYRYVGIEEAQKIAKWVGTKFPELAKEMERTVPPSRLAEVLQRLIAERIGIRNVRVIVETLVEWAQRERDVTILAECVRCALRRQICEEFGSASTLNVFLLEPDLENLVRDSVRQTSYGNFVTLEQESVELLVGSMRALLAKSHDVAKPVVLTTQDVRPHLRKLLEEPFFDVPIISYNEITPEYSVRTIGVIGTSLEDSRPSI</sequence>
<accession>A0A494XB94</accession>
<comment type="similarity">
    <text evidence="2">Belongs to the FHIPEP (flagella/HR/invasion proteins export pore) family.</text>
</comment>
<dbReference type="Proteomes" id="UP000280434">
    <property type="component" value="Unassembled WGS sequence"/>
</dbReference>
<gene>
    <name evidence="10" type="ORF">D7S89_16245</name>
</gene>
<feature type="transmembrane region" description="Helical" evidence="9">
    <location>
        <begin position="235"/>
        <end position="263"/>
    </location>
</feature>
<evidence type="ECO:0000256" key="2">
    <source>
        <dbReference type="ARBA" id="ARBA00008835"/>
    </source>
</evidence>
<feature type="transmembrane region" description="Helical" evidence="9">
    <location>
        <begin position="117"/>
        <end position="135"/>
    </location>
</feature>
<evidence type="ECO:0000256" key="7">
    <source>
        <dbReference type="ARBA" id="ARBA00022989"/>
    </source>
</evidence>
<evidence type="ECO:0000256" key="1">
    <source>
        <dbReference type="ARBA" id="ARBA00004429"/>
    </source>
</evidence>
<keyword evidence="5" id="KW-0997">Cell inner membrane</keyword>
<dbReference type="GO" id="GO:0009306">
    <property type="term" value="P:protein secretion"/>
    <property type="evidence" value="ECO:0007669"/>
    <property type="project" value="InterPro"/>
</dbReference>
<evidence type="ECO:0000256" key="3">
    <source>
        <dbReference type="ARBA" id="ARBA00022448"/>
    </source>
</evidence>
<evidence type="ECO:0000256" key="5">
    <source>
        <dbReference type="ARBA" id="ARBA00022519"/>
    </source>
</evidence>
<comment type="caution">
    <text evidence="10">The sequence shown here is derived from an EMBL/GenBank/DDBJ whole genome shotgun (WGS) entry which is preliminary data.</text>
</comment>
<evidence type="ECO:0000256" key="8">
    <source>
        <dbReference type="ARBA" id="ARBA00023136"/>
    </source>
</evidence>
<dbReference type="RefSeq" id="WP_121278766.1">
    <property type="nucleotide sequence ID" value="NZ_RBZV01000006.1"/>
</dbReference>
<feature type="transmembrane region" description="Helical" evidence="9">
    <location>
        <begin position="45"/>
        <end position="64"/>
    </location>
</feature>
<evidence type="ECO:0000256" key="9">
    <source>
        <dbReference type="SAM" id="Phobius"/>
    </source>
</evidence>
<dbReference type="InterPro" id="IPR042194">
    <property type="entry name" value="FHIPEP_1"/>
</dbReference>
<dbReference type="PRINTS" id="PR00949">
    <property type="entry name" value="TYPE3IMAPROT"/>
</dbReference>
<feature type="transmembrane region" description="Helical" evidence="9">
    <location>
        <begin position="284"/>
        <end position="304"/>
    </location>
</feature>
<dbReference type="PIRSF" id="PIRSF005419">
    <property type="entry name" value="FlhA"/>
    <property type="match status" value="1"/>
</dbReference>
<name>A0A494XB94_9BURK</name>
<feature type="transmembrane region" description="Helical" evidence="9">
    <location>
        <begin position="76"/>
        <end position="97"/>
    </location>
</feature>
<comment type="subcellular location">
    <subcellularLocation>
        <location evidence="1">Cell inner membrane</location>
        <topology evidence="1">Multi-pass membrane protein</topology>
    </subcellularLocation>
</comment>
<dbReference type="Gene3D" id="1.10.8.540">
    <property type="entry name" value="FHIPEP family, domain 3"/>
    <property type="match status" value="1"/>
</dbReference>
<dbReference type="Pfam" id="PF00771">
    <property type="entry name" value="FHIPEP"/>
    <property type="match status" value="1"/>
</dbReference>
<dbReference type="InterPro" id="IPR001712">
    <property type="entry name" value="T3SS_FHIPEP"/>
</dbReference>
<evidence type="ECO:0000256" key="6">
    <source>
        <dbReference type="ARBA" id="ARBA00022692"/>
    </source>
</evidence>
<reference evidence="10 11" key="1">
    <citation type="submission" date="2018-10" db="EMBL/GenBank/DDBJ databases">
        <title>Paraburkholderia sp. 7MK8-2, isolated from soil.</title>
        <authorList>
            <person name="Gao Z.-H."/>
            <person name="Qiu L.-H."/>
        </authorList>
    </citation>
    <scope>NUCLEOTIDE SEQUENCE [LARGE SCALE GENOMIC DNA]</scope>
    <source>
        <strain evidence="10 11">7MK8-2</strain>
    </source>
</reference>
<evidence type="ECO:0000256" key="4">
    <source>
        <dbReference type="ARBA" id="ARBA00022475"/>
    </source>
</evidence>
<evidence type="ECO:0000313" key="11">
    <source>
        <dbReference type="Proteomes" id="UP000280434"/>
    </source>
</evidence>
<dbReference type="PANTHER" id="PTHR30161:SF2">
    <property type="entry name" value="INVASION PROTEIN INVA"/>
    <property type="match status" value="1"/>
</dbReference>
<dbReference type="InterPro" id="IPR006302">
    <property type="entry name" value="T3SS_HrcV"/>
</dbReference>
<protein>
    <submittedName>
        <fullName evidence="10">EscV/YscV/HrcV family type III secretion system export apparatus protein</fullName>
    </submittedName>
</protein>
<organism evidence="10 11">
    <name type="scientific">Trinickia fusca</name>
    <dbReference type="NCBI Taxonomy" id="2419777"/>
    <lineage>
        <taxon>Bacteria</taxon>
        <taxon>Pseudomonadati</taxon>
        <taxon>Pseudomonadota</taxon>
        <taxon>Betaproteobacteria</taxon>
        <taxon>Burkholderiales</taxon>
        <taxon>Burkholderiaceae</taxon>
        <taxon>Trinickia</taxon>
    </lineage>
</organism>
<keyword evidence="6 9" id="KW-0812">Transmembrane</keyword>
<dbReference type="AlphaFoldDB" id="A0A494XB94"/>
<dbReference type="NCBIfam" id="TIGR01399">
    <property type="entry name" value="hrcV"/>
    <property type="match status" value="1"/>
</dbReference>
<dbReference type="EMBL" id="RBZV01000006">
    <property type="protein sequence ID" value="RKP46901.1"/>
    <property type="molecule type" value="Genomic_DNA"/>
</dbReference>
<evidence type="ECO:0000313" key="10">
    <source>
        <dbReference type="EMBL" id="RKP46901.1"/>
    </source>
</evidence>
<keyword evidence="3" id="KW-0813">Transport</keyword>
<dbReference type="InterPro" id="IPR042196">
    <property type="entry name" value="FHIPEP_4"/>
</dbReference>
<keyword evidence="7 9" id="KW-1133">Transmembrane helix</keyword>
<feature type="transmembrane region" description="Helical" evidence="9">
    <location>
        <begin position="21"/>
        <end position="39"/>
    </location>
</feature>
<keyword evidence="4" id="KW-1003">Cell membrane</keyword>
<dbReference type="InterPro" id="IPR042193">
    <property type="entry name" value="FHIPEP_3"/>
</dbReference>